<dbReference type="PANTHER" id="PTHR34068">
    <property type="entry name" value="UPF0145 PROTEIN YBJQ"/>
    <property type="match status" value="1"/>
</dbReference>
<evidence type="ECO:0000313" key="2">
    <source>
        <dbReference type="EMBL" id="QSO47767.1"/>
    </source>
</evidence>
<accession>A0A9X7VZK9</accession>
<dbReference type="Gene3D" id="3.30.110.70">
    <property type="entry name" value="Hypothetical protein apc22750. Chain B"/>
    <property type="match status" value="2"/>
</dbReference>
<dbReference type="InterPro" id="IPR002765">
    <property type="entry name" value="UPF0145_YbjQ-like"/>
</dbReference>
<evidence type="ECO:0000256" key="1">
    <source>
        <dbReference type="ARBA" id="ARBA00010751"/>
    </source>
</evidence>
<protein>
    <submittedName>
        <fullName evidence="2">Heavy metal-binding domain-containing protein</fullName>
    </submittedName>
</protein>
<proteinExistence type="inferred from homology"/>
<organism evidence="2 3">
    <name type="scientific">Alicyclobacillus mengziensis</name>
    <dbReference type="NCBI Taxonomy" id="2931921"/>
    <lineage>
        <taxon>Bacteria</taxon>
        <taxon>Bacillati</taxon>
        <taxon>Bacillota</taxon>
        <taxon>Bacilli</taxon>
        <taxon>Bacillales</taxon>
        <taxon>Alicyclobacillaceae</taxon>
        <taxon>Alicyclobacillus</taxon>
    </lineage>
</organism>
<dbReference type="EMBL" id="CP071182">
    <property type="protein sequence ID" value="QSO47767.1"/>
    <property type="molecule type" value="Genomic_DNA"/>
</dbReference>
<keyword evidence="3" id="KW-1185">Reference proteome</keyword>
<reference evidence="2 3" key="1">
    <citation type="submission" date="2021-02" db="EMBL/GenBank/DDBJ databases">
        <title>Alicyclobacillus curvatus sp. nov. and Alicyclobacillus mengziensis sp. nov., two acidophilic bacteria isolated from acid mine drainage.</title>
        <authorList>
            <person name="Huang Y."/>
        </authorList>
    </citation>
    <scope>NUCLEOTIDE SEQUENCE [LARGE SCALE GENOMIC DNA]</scope>
    <source>
        <strain evidence="2 3">S30H14</strain>
    </source>
</reference>
<dbReference type="Proteomes" id="UP000663505">
    <property type="component" value="Chromosome"/>
</dbReference>
<dbReference type="PANTHER" id="PTHR34068:SF2">
    <property type="entry name" value="UPF0145 PROTEIN SCO3412"/>
    <property type="match status" value="1"/>
</dbReference>
<evidence type="ECO:0000313" key="3">
    <source>
        <dbReference type="Proteomes" id="UP000663505"/>
    </source>
</evidence>
<comment type="similarity">
    <text evidence="1">Belongs to the UPF0145 family.</text>
</comment>
<dbReference type="InterPro" id="IPR035439">
    <property type="entry name" value="UPF0145_dom_sf"/>
</dbReference>
<name>A0A9X7VZK9_9BACL</name>
<gene>
    <name evidence="2" type="ORF">JZ786_01580</name>
</gene>
<dbReference type="SUPFAM" id="SSF117782">
    <property type="entry name" value="YbjQ-like"/>
    <property type="match status" value="2"/>
</dbReference>
<dbReference type="KEGG" id="afx:JZ786_01580"/>
<dbReference type="AlphaFoldDB" id="A0A9X7VZK9"/>
<sequence length="278" mass="30615">MAGVNQDLPQHALERLHGLRSQGNPKGVFTSDLSVNEYLLVREAGFEPIGMVMGSSVYHIGVQVGRWGQNMELDSLTQAMYHARELAMSRMEEEADALGADGIVGVRLKINRYEWGNDLAEFIAIGTAVVARPDVVGASDAPKSFRTFHGKPFTSDLSGQDFWTLLRSGYRPLAMVMGTCVYHVAHQGLLKSIAQVGQNQEQPNFTQALYDARELAMERMQTEAHEEQAEGIVGVHIDEGSYGWASHIIEFFAVGTAVTPLRSDHTIQMPNLVLSLND</sequence>
<dbReference type="Pfam" id="PF01906">
    <property type="entry name" value="YbjQ_1"/>
    <property type="match status" value="2"/>
</dbReference>